<comment type="caution">
    <text evidence="1">The sequence shown here is derived from an EMBL/GenBank/DDBJ whole genome shotgun (WGS) entry which is preliminary data.</text>
</comment>
<dbReference type="AlphaFoldDB" id="A0A0F9JMU5"/>
<protein>
    <submittedName>
        <fullName evidence="1">Uncharacterized protein</fullName>
    </submittedName>
</protein>
<evidence type="ECO:0000313" key="1">
    <source>
        <dbReference type="EMBL" id="KKM63756.1"/>
    </source>
</evidence>
<sequence length="160" mass="18647">MAKNCNRNLLYLREERQTEEELVFQCVDCKQFYSIPFVFDPNNLEGFKKKQSKYAYGITISSYYPFKSESFLDSRIAFQPAGKTDIDVPLLISKAPEILKETMELLFDISIQEANPQLFASFYGSCYFESESSNKIKIDFRLKALLGDSNRDYFFVELPE</sequence>
<gene>
    <name evidence="1" type="ORF">LCGC14_1508270</name>
</gene>
<reference evidence="1" key="1">
    <citation type="journal article" date="2015" name="Nature">
        <title>Complex archaea that bridge the gap between prokaryotes and eukaryotes.</title>
        <authorList>
            <person name="Spang A."/>
            <person name="Saw J.H."/>
            <person name="Jorgensen S.L."/>
            <person name="Zaremba-Niedzwiedzka K."/>
            <person name="Martijn J."/>
            <person name="Lind A.E."/>
            <person name="van Eijk R."/>
            <person name="Schleper C."/>
            <person name="Guy L."/>
            <person name="Ettema T.J."/>
        </authorList>
    </citation>
    <scope>NUCLEOTIDE SEQUENCE</scope>
</reference>
<organism evidence="1">
    <name type="scientific">marine sediment metagenome</name>
    <dbReference type="NCBI Taxonomy" id="412755"/>
    <lineage>
        <taxon>unclassified sequences</taxon>
        <taxon>metagenomes</taxon>
        <taxon>ecological metagenomes</taxon>
    </lineage>
</organism>
<name>A0A0F9JMU5_9ZZZZ</name>
<dbReference type="EMBL" id="LAZR01011041">
    <property type="protein sequence ID" value="KKM63756.1"/>
    <property type="molecule type" value="Genomic_DNA"/>
</dbReference>
<accession>A0A0F9JMU5</accession>
<proteinExistence type="predicted"/>